<dbReference type="GO" id="GO:0003677">
    <property type="term" value="F:DNA binding"/>
    <property type="evidence" value="ECO:0007669"/>
    <property type="project" value="UniProtKB-KW"/>
</dbReference>
<dbReference type="EMBL" id="BNAV01000001">
    <property type="protein sequence ID" value="GHF31690.1"/>
    <property type="molecule type" value="Genomic_DNA"/>
</dbReference>
<accession>A0A8H9IUK9</accession>
<dbReference type="Pfam" id="PF01047">
    <property type="entry name" value="MarR"/>
    <property type="match status" value="1"/>
</dbReference>
<organism evidence="5 6">
    <name type="scientific">Amycolatopsis bartoniae</name>
    <dbReference type="NCBI Taxonomy" id="941986"/>
    <lineage>
        <taxon>Bacteria</taxon>
        <taxon>Bacillati</taxon>
        <taxon>Actinomycetota</taxon>
        <taxon>Actinomycetes</taxon>
        <taxon>Pseudonocardiales</taxon>
        <taxon>Pseudonocardiaceae</taxon>
        <taxon>Amycolatopsis</taxon>
    </lineage>
</organism>
<dbReference type="InterPro" id="IPR039422">
    <property type="entry name" value="MarR/SlyA-like"/>
</dbReference>
<dbReference type="InterPro" id="IPR036390">
    <property type="entry name" value="WH_DNA-bd_sf"/>
</dbReference>
<comment type="caution">
    <text evidence="5">The sequence shown here is derived from an EMBL/GenBank/DDBJ whole genome shotgun (WGS) entry which is preliminary data.</text>
</comment>
<keyword evidence="1" id="KW-0805">Transcription regulation</keyword>
<dbReference type="OrthoDB" id="4485201at2"/>
<keyword evidence="2" id="KW-0238">DNA-binding</keyword>
<dbReference type="SUPFAM" id="SSF46785">
    <property type="entry name" value="Winged helix' DNA-binding domain"/>
    <property type="match status" value="1"/>
</dbReference>
<dbReference type="SMART" id="SM00347">
    <property type="entry name" value="HTH_MARR"/>
    <property type="match status" value="1"/>
</dbReference>
<evidence type="ECO:0000256" key="3">
    <source>
        <dbReference type="ARBA" id="ARBA00023163"/>
    </source>
</evidence>
<dbReference type="PANTHER" id="PTHR33164:SF57">
    <property type="entry name" value="MARR-FAMILY TRANSCRIPTIONAL REGULATOR"/>
    <property type="match status" value="1"/>
</dbReference>
<dbReference type="Gene3D" id="1.10.10.10">
    <property type="entry name" value="Winged helix-like DNA-binding domain superfamily/Winged helix DNA-binding domain"/>
    <property type="match status" value="1"/>
</dbReference>
<sequence length="159" mass="17683">MTFDEDMIAGLAREFAVFVRQDRTASGQLGRRSHPEFTVSEYGLLAHLAERGPRRPTELACHAGVTPPSVSRQLQHLETLGFVERLQALDDGRACLVALTDKGRRRAAEVQAARSRRLRELLESWPEHDVHTLAELLARFNSDAAKPSRRCSRAGEVGA</sequence>
<dbReference type="InterPro" id="IPR000835">
    <property type="entry name" value="HTH_MarR-typ"/>
</dbReference>
<dbReference type="PANTHER" id="PTHR33164">
    <property type="entry name" value="TRANSCRIPTIONAL REGULATOR, MARR FAMILY"/>
    <property type="match status" value="1"/>
</dbReference>
<protein>
    <submittedName>
        <fullName evidence="5">MarR family transcriptional regulator</fullName>
    </submittedName>
</protein>
<evidence type="ECO:0000256" key="1">
    <source>
        <dbReference type="ARBA" id="ARBA00023015"/>
    </source>
</evidence>
<dbReference type="AlphaFoldDB" id="A0A8H9IUK9"/>
<proteinExistence type="predicted"/>
<gene>
    <name evidence="5" type="ORF">GCM10017566_00110</name>
</gene>
<dbReference type="GO" id="GO:0003700">
    <property type="term" value="F:DNA-binding transcription factor activity"/>
    <property type="evidence" value="ECO:0007669"/>
    <property type="project" value="InterPro"/>
</dbReference>
<name>A0A8H9IUK9_9PSEU</name>
<dbReference type="PROSITE" id="PS01117">
    <property type="entry name" value="HTH_MARR_1"/>
    <property type="match status" value="1"/>
</dbReference>
<dbReference type="PRINTS" id="PR00598">
    <property type="entry name" value="HTHMARR"/>
</dbReference>
<dbReference type="GO" id="GO:0006950">
    <property type="term" value="P:response to stress"/>
    <property type="evidence" value="ECO:0007669"/>
    <property type="project" value="TreeGrafter"/>
</dbReference>
<reference evidence="5" key="1">
    <citation type="journal article" date="2014" name="Int. J. Syst. Evol. Microbiol.">
        <title>Complete genome sequence of Corynebacterium casei LMG S-19264T (=DSM 44701T), isolated from a smear-ripened cheese.</title>
        <authorList>
            <consortium name="US DOE Joint Genome Institute (JGI-PGF)"/>
            <person name="Walter F."/>
            <person name="Albersmeier A."/>
            <person name="Kalinowski J."/>
            <person name="Ruckert C."/>
        </authorList>
    </citation>
    <scope>NUCLEOTIDE SEQUENCE</scope>
    <source>
        <strain evidence="5">CGMCC 4.7679</strain>
    </source>
</reference>
<keyword evidence="6" id="KW-1185">Reference proteome</keyword>
<keyword evidence="3" id="KW-0804">Transcription</keyword>
<dbReference type="InterPro" id="IPR036388">
    <property type="entry name" value="WH-like_DNA-bd_sf"/>
</dbReference>
<evidence type="ECO:0000256" key="2">
    <source>
        <dbReference type="ARBA" id="ARBA00023125"/>
    </source>
</evidence>
<dbReference type="InterPro" id="IPR023187">
    <property type="entry name" value="Tscrpt_reg_MarR-type_CS"/>
</dbReference>
<dbReference type="Proteomes" id="UP000658656">
    <property type="component" value="Unassembled WGS sequence"/>
</dbReference>
<dbReference type="RefSeq" id="WP_145933678.1">
    <property type="nucleotide sequence ID" value="NZ_BNAV01000001.1"/>
</dbReference>
<evidence type="ECO:0000313" key="6">
    <source>
        <dbReference type="Proteomes" id="UP000658656"/>
    </source>
</evidence>
<reference evidence="5" key="2">
    <citation type="submission" date="2020-09" db="EMBL/GenBank/DDBJ databases">
        <authorList>
            <person name="Sun Q."/>
            <person name="Zhou Y."/>
        </authorList>
    </citation>
    <scope>NUCLEOTIDE SEQUENCE</scope>
    <source>
        <strain evidence="5">CGMCC 4.7679</strain>
    </source>
</reference>
<feature type="domain" description="HTH marR-type" evidence="4">
    <location>
        <begin position="8"/>
        <end position="142"/>
    </location>
</feature>
<dbReference type="PROSITE" id="PS50995">
    <property type="entry name" value="HTH_MARR_2"/>
    <property type="match status" value="1"/>
</dbReference>
<evidence type="ECO:0000313" key="5">
    <source>
        <dbReference type="EMBL" id="GHF31690.1"/>
    </source>
</evidence>
<evidence type="ECO:0000259" key="4">
    <source>
        <dbReference type="PROSITE" id="PS50995"/>
    </source>
</evidence>